<keyword evidence="2" id="KW-0472">Membrane</keyword>
<gene>
    <name evidence="4" type="ORF">FHS12_004450</name>
</gene>
<dbReference type="PANTHER" id="PTHR30576">
    <property type="entry name" value="COLANIC BIOSYNTHESIS UDP-GLUCOSE LIPID CARRIER TRANSFERASE"/>
    <property type="match status" value="1"/>
</dbReference>
<dbReference type="RefSeq" id="WP_183549692.1">
    <property type="nucleotide sequence ID" value="NZ_BMQT01000012.1"/>
</dbReference>
<feature type="domain" description="Bacterial sugar transferase" evidence="3">
    <location>
        <begin position="42"/>
        <end position="229"/>
    </location>
</feature>
<dbReference type="InterPro" id="IPR003362">
    <property type="entry name" value="Bact_transf"/>
</dbReference>
<feature type="transmembrane region" description="Helical" evidence="2">
    <location>
        <begin position="48"/>
        <end position="70"/>
    </location>
</feature>
<dbReference type="GO" id="GO:0016780">
    <property type="term" value="F:phosphotransferase activity, for other substituted phosphate groups"/>
    <property type="evidence" value="ECO:0007669"/>
    <property type="project" value="TreeGrafter"/>
</dbReference>
<dbReference type="Pfam" id="PF02397">
    <property type="entry name" value="Bac_transf"/>
    <property type="match status" value="1"/>
</dbReference>
<evidence type="ECO:0000259" key="3">
    <source>
        <dbReference type="Pfam" id="PF02397"/>
    </source>
</evidence>
<keyword evidence="2" id="KW-1133">Transmembrane helix</keyword>
<evidence type="ECO:0000256" key="1">
    <source>
        <dbReference type="ARBA" id="ARBA00006464"/>
    </source>
</evidence>
<keyword evidence="5" id="KW-1185">Reference proteome</keyword>
<dbReference type="Proteomes" id="UP000577707">
    <property type="component" value="Unassembled WGS sequence"/>
</dbReference>
<keyword evidence="2" id="KW-0812">Transmembrane</keyword>
<organism evidence="4 5">
    <name type="scientific">Nocardioides albus</name>
    <dbReference type="NCBI Taxonomy" id="1841"/>
    <lineage>
        <taxon>Bacteria</taxon>
        <taxon>Bacillati</taxon>
        <taxon>Actinomycetota</taxon>
        <taxon>Actinomycetes</taxon>
        <taxon>Propionibacteriales</taxon>
        <taxon>Nocardioidaceae</taxon>
        <taxon>Nocardioides</taxon>
    </lineage>
</organism>
<comment type="caution">
    <text evidence="4">The sequence shown here is derived from an EMBL/GenBank/DDBJ whole genome shotgun (WGS) entry which is preliminary data.</text>
</comment>
<evidence type="ECO:0000313" key="4">
    <source>
        <dbReference type="EMBL" id="MBB3091480.1"/>
    </source>
</evidence>
<comment type="similarity">
    <text evidence="1">Belongs to the bacterial sugar transferase family.</text>
</comment>
<evidence type="ECO:0000256" key="2">
    <source>
        <dbReference type="SAM" id="Phobius"/>
    </source>
</evidence>
<evidence type="ECO:0000313" key="5">
    <source>
        <dbReference type="Proteomes" id="UP000577707"/>
    </source>
</evidence>
<sequence>MTTPTLSPRTVSPELILRENEFPQAVAIVPAHPPVGQRSAVKAVADRLAAMTLLLLALPILVAIGLMVFLTDRGPVFYVQERVGRLGRRFPMVKFRSMRVGAHSEVVRMVEENDGAGLLFKMRRDPRVTAVGRVLRRYSLDELPQLFNVLAGHMSLVGPRPALPAEVDAYTERERGRLAVRPGITGLWQVSGRSDLDWETSISLDLHYVRCWSLLGDLKILARTFGAVFGGRGAY</sequence>
<keyword evidence="4" id="KW-0808">Transferase</keyword>
<name>A0A7W5FAS8_9ACTN</name>
<dbReference type="EMBL" id="JACHXG010000011">
    <property type="protein sequence ID" value="MBB3091480.1"/>
    <property type="molecule type" value="Genomic_DNA"/>
</dbReference>
<accession>A0A7W5FAS8</accession>
<reference evidence="4 5" key="1">
    <citation type="submission" date="2020-08" db="EMBL/GenBank/DDBJ databases">
        <title>Genomic Encyclopedia of Type Strains, Phase III (KMG-III): the genomes of soil and plant-associated and newly described type strains.</title>
        <authorList>
            <person name="Whitman W."/>
        </authorList>
    </citation>
    <scope>NUCLEOTIDE SEQUENCE [LARGE SCALE GENOMIC DNA]</scope>
    <source>
        <strain evidence="4 5">CECT 3302</strain>
    </source>
</reference>
<dbReference type="PANTHER" id="PTHR30576:SF10">
    <property type="entry name" value="SLL5057 PROTEIN"/>
    <property type="match status" value="1"/>
</dbReference>
<proteinExistence type="inferred from homology"/>
<protein>
    <submittedName>
        <fullName evidence="4">Lipopolysaccharide/colanic/teichoic acid biosynthesis glycosyltransferase</fullName>
    </submittedName>
</protein>
<dbReference type="AlphaFoldDB" id="A0A7W5FAS8"/>